<dbReference type="EMBL" id="GL733583">
    <property type="protein sequence ID" value="EFX62452.1"/>
    <property type="molecule type" value="Genomic_DNA"/>
</dbReference>
<dbReference type="KEGG" id="dpx:DAPPUDRAFT_120228"/>
<dbReference type="AlphaFoldDB" id="E9I0M9"/>
<accession>E9I0M9</accession>
<feature type="region of interest" description="Disordered" evidence="1">
    <location>
        <begin position="191"/>
        <end position="214"/>
    </location>
</feature>
<protein>
    <submittedName>
        <fullName evidence="2">Uncharacterized protein</fullName>
    </submittedName>
</protein>
<proteinExistence type="predicted"/>
<dbReference type="HOGENOM" id="CLU_1290119_0_0_1"/>
<dbReference type="Proteomes" id="UP000000305">
    <property type="component" value="Unassembled WGS sequence"/>
</dbReference>
<evidence type="ECO:0000313" key="2">
    <source>
        <dbReference type="EMBL" id="EFX62452.1"/>
    </source>
</evidence>
<gene>
    <name evidence="2" type="ORF">DAPPUDRAFT_120228</name>
</gene>
<name>E9I0M9_DAPPU</name>
<organism evidence="2 3">
    <name type="scientific">Daphnia pulex</name>
    <name type="common">Water flea</name>
    <dbReference type="NCBI Taxonomy" id="6669"/>
    <lineage>
        <taxon>Eukaryota</taxon>
        <taxon>Metazoa</taxon>
        <taxon>Ecdysozoa</taxon>
        <taxon>Arthropoda</taxon>
        <taxon>Crustacea</taxon>
        <taxon>Branchiopoda</taxon>
        <taxon>Diplostraca</taxon>
        <taxon>Cladocera</taxon>
        <taxon>Anomopoda</taxon>
        <taxon>Daphniidae</taxon>
        <taxon>Daphnia</taxon>
    </lineage>
</organism>
<evidence type="ECO:0000313" key="3">
    <source>
        <dbReference type="Proteomes" id="UP000000305"/>
    </source>
</evidence>
<dbReference type="InParanoid" id="E9I0M9"/>
<keyword evidence="3" id="KW-1185">Reference proteome</keyword>
<reference evidence="2 3" key="1">
    <citation type="journal article" date="2011" name="Science">
        <title>The ecoresponsive genome of Daphnia pulex.</title>
        <authorList>
            <person name="Colbourne J.K."/>
            <person name="Pfrender M.E."/>
            <person name="Gilbert D."/>
            <person name="Thomas W.K."/>
            <person name="Tucker A."/>
            <person name="Oakley T.H."/>
            <person name="Tokishita S."/>
            <person name="Aerts A."/>
            <person name="Arnold G.J."/>
            <person name="Basu M.K."/>
            <person name="Bauer D.J."/>
            <person name="Caceres C.E."/>
            <person name="Carmel L."/>
            <person name="Casola C."/>
            <person name="Choi J.H."/>
            <person name="Detter J.C."/>
            <person name="Dong Q."/>
            <person name="Dusheyko S."/>
            <person name="Eads B.D."/>
            <person name="Frohlich T."/>
            <person name="Geiler-Samerotte K.A."/>
            <person name="Gerlach D."/>
            <person name="Hatcher P."/>
            <person name="Jogdeo S."/>
            <person name="Krijgsveld J."/>
            <person name="Kriventseva E.V."/>
            <person name="Kultz D."/>
            <person name="Laforsch C."/>
            <person name="Lindquist E."/>
            <person name="Lopez J."/>
            <person name="Manak J.R."/>
            <person name="Muller J."/>
            <person name="Pangilinan J."/>
            <person name="Patwardhan R.P."/>
            <person name="Pitluck S."/>
            <person name="Pritham E.J."/>
            <person name="Rechtsteiner A."/>
            <person name="Rho M."/>
            <person name="Rogozin I.B."/>
            <person name="Sakarya O."/>
            <person name="Salamov A."/>
            <person name="Schaack S."/>
            <person name="Shapiro H."/>
            <person name="Shiga Y."/>
            <person name="Skalitzky C."/>
            <person name="Smith Z."/>
            <person name="Souvorov A."/>
            <person name="Sung W."/>
            <person name="Tang Z."/>
            <person name="Tsuchiya D."/>
            <person name="Tu H."/>
            <person name="Vos H."/>
            <person name="Wang M."/>
            <person name="Wolf Y.I."/>
            <person name="Yamagata H."/>
            <person name="Yamada T."/>
            <person name="Ye Y."/>
            <person name="Shaw J.R."/>
            <person name="Andrews J."/>
            <person name="Crease T.J."/>
            <person name="Tang H."/>
            <person name="Lucas S.M."/>
            <person name="Robertson H.M."/>
            <person name="Bork P."/>
            <person name="Koonin E.V."/>
            <person name="Zdobnov E.M."/>
            <person name="Grigoriev I.V."/>
            <person name="Lynch M."/>
            <person name="Boore J.L."/>
        </authorList>
    </citation>
    <scope>NUCLEOTIDE SEQUENCE [LARGE SCALE GENOMIC DNA]</scope>
</reference>
<evidence type="ECO:0000256" key="1">
    <source>
        <dbReference type="SAM" id="MobiDB-lite"/>
    </source>
</evidence>
<dbReference type="OrthoDB" id="5587616at2759"/>
<sequence>MLASDKKKFIRKCRVEEGNPSFVGVNRGDCSIPLNCYKISKGSIYSAKTDSTAFRCATNYKEGVCSLKSAATIIKLRIQHIKNSVDTTPLKKPKIYEIKMLRRLLFVIRNVIAKTIVLEKEAIRDLAANVKDIDDDVSAVGLLNKQLYWVLVDEHFFERIEICYKLQRKCCSFQSAVNVIQLRVEHIKNDVEEKPAKKPKNRHDSLQERSWRAS</sequence>